<dbReference type="EMBL" id="WNYA01000001">
    <property type="protein sequence ID" value="KAG8598862.1"/>
    <property type="molecule type" value="Genomic_DNA"/>
</dbReference>
<proteinExistence type="predicted"/>
<feature type="domain" description="C5orf34-like C-terminal" evidence="1">
    <location>
        <begin position="38"/>
        <end position="140"/>
    </location>
</feature>
<dbReference type="Proteomes" id="UP000824782">
    <property type="component" value="Unassembled WGS sequence"/>
</dbReference>
<protein>
    <recommendedName>
        <fullName evidence="1">C5orf34-like C-terminal domain-containing protein</fullName>
    </recommendedName>
</protein>
<dbReference type="Pfam" id="PF15016">
    <property type="entry name" value="C5orf34_C"/>
    <property type="match status" value="1"/>
</dbReference>
<dbReference type="InterPro" id="IPR053901">
    <property type="entry name" value="C5orf34-like"/>
</dbReference>
<dbReference type="AlphaFoldDB" id="A0AAV7DRJ0"/>
<accession>A0AAV7DRJ0</accession>
<organism evidence="2 3">
    <name type="scientific">Engystomops pustulosus</name>
    <name type="common">Tungara frog</name>
    <name type="synonym">Physalaemus pustulosus</name>
    <dbReference type="NCBI Taxonomy" id="76066"/>
    <lineage>
        <taxon>Eukaryota</taxon>
        <taxon>Metazoa</taxon>
        <taxon>Chordata</taxon>
        <taxon>Craniata</taxon>
        <taxon>Vertebrata</taxon>
        <taxon>Euteleostomi</taxon>
        <taxon>Amphibia</taxon>
        <taxon>Batrachia</taxon>
        <taxon>Anura</taxon>
        <taxon>Neobatrachia</taxon>
        <taxon>Hyloidea</taxon>
        <taxon>Leptodactylidae</taxon>
        <taxon>Leiuperinae</taxon>
        <taxon>Engystomops</taxon>
    </lineage>
</organism>
<gene>
    <name evidence="2" type="ORF">GDO81_002768</name>
</gene>
<evidence type="ECO:0000313" key="3">
    <source>
        <dbReference type="Proteomes" id="UP000824782"/>
    </source>
</evidence>
<reference evidence="2" key="1">
    <citation type="thesis" date="2020" institute="ProQuest LLC" country="789 East Eisenhower Parkway, Ann Arbor, MI, USA">
        <title>Comparative Genomics and Chromosome Evolution.</title>
        <authorList>
            <person name="Mudd A.B."/>
        </authorList>
    </citation>
    <scope>NUCLEOTIDE SEQUENCE</scope>
    <source>
        <strain evidence="2">237g6f4</strain>
        <tissue evidence="2">Blood</tissue>
    </source>
</reference>
<evidence type="ECO:0000313" key="2">
    <source>
        <dbReference type="EMBL" id="KAG8598862.1"/>
    </source>
</evidence>
<keyword evidence="3" id="KW-1185">Reference proteome</keyword>
<dbReference type="PANTHER" id="PTHR34531">
    <property type="entry name" value="ZGC:153352"/>
    <property type="match status" value="1"/>
</dbReference>
<comment type="caution">
    <text evidence="2">The sequence shown here is derived from an EMBL/GenBank/DDBJ whole genome shotgun (WGS) entry which is preliminary data.</text>
</comment>
<dbReference type="InterPro" id="IPR027865">
    <property type="entry name" value="C5orf34-like_C"/>
</dbReference>
<dbReference type="PANTHER" id="PTHR34531:SF1">
    <property type="entry name" value="CHROMOSOME 5 OPEN READING FRAME 34"/>
    <property type="match status" value="1"/>
</dbReference>
<name>A0AAV7DRJ0_ENGPU</name>
<sequence>MQDIRRTILVNRDTVHSGNALSGFVTGRGSGPDSRAVVPTLLQQSFIPNQGRFAVYSNNTVCASFVDGVLLYMIWNFANFNINEECPDNTTFQKSSSTVGYEQFGWCCLRYPDGSSKLVEMDNPGEYARYIKTAVSWCRWLDEKELGELVTPVTKDTDMVQGLGMVACELEKIQRFNCILKGNLPGRFGTPIHPQFFWRTAVRIVAEKVMQQPPWRVIRTALYRMESGR</sequence>
<evidence type="ECO:0000259" key="1">
    <source>
        <dbReference type="Pfam" id="PF15016"/>
    </source>
</evidence>